<evidence type="ECO:0000313" key="2">
    <source>
        <dbReference type="Proteomes" id="UP000077266"/>
    </source>
</evidence>
<protein>
    <submittedName>
        <fullName evidence="1">Uncharacterized protein</fullName>
    </submittedName>
</protein>
<keyword evidence="2" id="KW-1185">Reference proteome</keyword>
<dbReference type="AlphaFoldDB" id="A0A165LQT4"/>
<organism evidence="1 2">
    <name type="scientific">Exidia glandulosa HHB12029</name>
    <dbReference type="NCBI Taxonomy" id="1314781"/>
    <lineage>
        <taxon>Eukaryota</taxon>
        <taxon>Fungi</taxon>
        <taxon>Dikarya</taxon>
        <taxon>Basidiomycota</taxon>
        <taxon>Agaricomycotina</taxon>
        <taxon>Agaricomycetes</taxon>
        <taxon>Auriculariales</taxon>
        <taxon>Exidiaceae</taxon>
        <taxon>Exidia</taxon>
    </lineage>
</organism>
<reference evidence="1 2" key="1">
    <citation type="journal article" date="2016" name="Mol. Biol. Evol.">
        <title>Comparative Genomics of Early-Diverging Mushroom-Forming Fungi Provides Insights into the Origins of Lignocellulose Decay Capabilities.</title>
        <authorList>
            <person name="Nagy L.G."/>
            <person name="Riley R."/>
            <person name="Tritt A."/>
            <person name="Adam C."/>
            <person name="Daum C."/>
            <person name="Floudas D."/>
            <person name="Sun H."/>
            <person name="Yadav J.S."/>
            <person name="Pangilinan J."/>
            <person name="Larsson K.H."/>
            <person name="Matsuura K."/>
            <person name="Barry K."/>
            <person name="Labutti K."/>
            <person name="Kuo R."/>
            <person name="Ohm R.A."/>
            <person name="Bhattacharya S.S."/>
            <person name="Shirouzu T."/>
            <person name="Yoshinaga Y."/>
            <person name="Martin F.M."/>
            <person name="Grigoriev I.V."/>
            <person name="Hibbett D.S."/>
        </authorList>
    </citation>
    <scope>NUCLEOTIDE SEQUENCE [LARGE SCALE GENOMIC DNA]</scope>
    <source>
        <strain evidence="1 2">HHB12029</strain>
    </source>
</reference>
<evidence type="ECO:0000313" key="1">
    <source>
        <dbReference type="EMBL" id="KZV98192.1"/>
    </source>
</evidence>
<gene>
    <name evidence="1" type="ORF">EXIGLDRAFT_728657</name>
</gene>
<proteinExistence type="predicted"/>
<name>A0A165LQT4_EXIGL</name>
<sequence length="136" mass="15149">MPKSDTTPTAFGLAGRFYALCCGLACPPPWPTRIFRRDWTSRTPCRSREPTVSSSTMTGLAFAHDIERALQFDSLYITPTRTPPALEMIVECATSRSIVTPCVQNPAGLYTRNTHRIISLRKMPSAPSCARPLEFR</sequence>
<dbReference type="EMBL" id="KV425921">
    <property type="protein sequence ID" value="KZV98192.1"/>
    <property type="molecule type" value="Genomic_DNA"/>
</dbReference>
<dbReference type="InParanoid" id="A0A165LQT4"/>
<dbReference type="Proteomes" id="UP000077266">
    <property type="component" value="Unassembled WGS sequence"/>
</dbReference>
<accession>A0A165LQT4</accession>